<evidence type="ECO:0000256" key="3">
    <source>
        <dbReference type="ARBA" id="ARBA00012457"/>
    </source>
</evidence>
<proteinExistence type="inferred from homology"/>
<dbReference type="InterPro" id="IPR039741">
    <property type="entry name" value="UDP-sugar_pyrophosphorylase"/>
</dbReference>
<keyword evidence="4" id="KW-0808">Transferase</keyword>
<gene>
    <name evidence="7" type="primary">UAP1</name>
    <name evidence="7" type="ORF">C6P45_002145</name>
</gene>
<keyword evidence="8" id="KW-1185">Reference proteome</keyword>
<dbReference type="InterPro" id="IPR029044">
    <property type="entry name" value="Nucleotide-diphossugar_trans"/>
</dbReference>
<dbReference type="Proteomes" id="UP000750334">
    <property type="component" value="Unassembled WGS sequence"/>
</dbReference>
<dbReference type="PANTHER" id="PTHR11952:SF2">
    <property type="entry name" value="LD24639P"/>
    <property type="match status" value="1"/>
</dbReference>
<dbReference type="GO" id="GO:0006048">
    <property type="term" value="P:UDP-N-acetylglucosamine biosynthetic process"/>
    <property type="evidence" value="ECO:0007669"/>
    <property type="project" value="TreeGrafter"/>
</dbReference>
<organism evidence="7 8">
    <name type="scientific">Maudiozyma exigua</name>
    <name type="common">Yeast</name>
    <name type="synonym">Kazachstania exigua</name>
    <dbReference type="NCBI Taxonomy" id="34358"/>
    <lineage>
        <taxon>Eukaryota</taxon>
        <taxon>Fungi</taxon>
        <taxon>Dikarya</taxon>
        <taxon>Ascomycota</taxon>
        <taxon>Saccharomycotina</taxon>
        <taxon>Saccharomycetes</taxon>
        <taxon>Saccharomycetales</taxon>
        <taxon>Saccharomycetaceae</taxon>
        <taxon>Maudiozyma</taxon>
    </lineage>
</organism>
<evidence type="ECO:0000256" key="5">
    <source>
        <dbReference type="ARBA" id="ARBA00022695"/>
    </source>
</evidence>
<dbReference type="AlphaFoldDB" id="A0A9P6WCW2"/>
<keyword evidence="5" id="KW-0548">Nucleotidyltransferase</keyword>
<accession>A0A9P6WCW2</accession>
<protein>
    <recommendedName>
        <fullName evidence="3">UDP-N-acetylglucosamine diphosphorylase</fullName>
        <ecNumber evidence="3">2.7.7.23</ecNumber>
    </recommendedName>
</protein>
<evidence type="ECO:0000313" key="7">
    <source>
        <dbReference type="EMBL" id="KAG0670579.1"/>
    </source>
</evidence>
<dbReference type="Pfam" id="PF01704">
    <property type="entry name" value="UDPGP"/>
    <property type="match status" value="1"/>
</dbReference>
<dbReference type="OrthoDB" id="532420at2759"/>
<comment type="pathway">
    <text evidence="1">Nucleotide-sugar biosynthesis; UDP-N-acetyl-alpha-D-glucosamine biosynthesis; UDP-N-acetyl-alpha-D-glucosamine from N-acetyl-alpha-D-glucosamine 1-phosphate: step 1/1.</text>
</comment>
<comment type="catalytic activity">
    <reaction evidence="6">
        <text>N-acetyl-alpha-D-glucosamine 1-phosphate + UTP + H(+) = UDP-N-acetyl-alpha-D-glucosamine + diphosphate</text>
        <dbReference type="Rhea" id="RHEA:13509"/>
        <dbReference type="ChEBI" id="CHEBI:15378"/>
        <dbReference type="ChEBI" id="CHEBI:33019"/>
        <dbReference type="ChEBI" id="CHEBI:46398"/>
        <dbReference type="ChEBI" id="CHEBI:57705"/>
        <dbReference type="ChEBI" id="CHEBI:57776"/>
        <dbReference type="EC" id="2.7.7.23"/>
    </reaction>
</comment>
<dbReference type="GO" id="GO:0003977">
    <property type="term" value="F:UDP-N-acetylglucosamine diphosphorylase activity"/>
    <property type="evidence" value="ECO:0007669"/>
    <property type="project" value="UniProtKB-EC"/>
</dbReference>
<dbReference type="SUPFAM" id="SSF53448">
    <property type="entry name" value="Nucleotide-diphospho-sugar transferases"/>
    <property type="match status" value="1"/>
</dbReference>
<dbReference type="FunFam" id="3.90.550.10:FF:000075">
    <property type="entry name" value="Probable UDP-N-acetylglucosamine pyrophosphorylase"/>
    <property type="match status" value="1"/>
</dbReference>
<reference evidence="7 8" key="1">
    <citation type="submission" date="2020-11" db="EMBL/GenBank/DDBJ databases">
        <title>Kefir isolates.</title>
        <authorList>
            <person name="Marcisauskas S."/>
            <person name="Kim Y."/>
            <person name="Blasche S."/>
        </authorList>
    </citation>
    <scope>NUCLEOTIDE SEQUENCE [LARGE SCALE GENOMIC DNA]</scope>
    <source>
        <strain evidence="7 8">OG2</strain>
    </source>
</reference>
<dbReference type="Gene3D" id="3.90.550.10">
    <property type="entry name" value="Spore Coat Polysaccharide Biosynthesis Protein SpsA, Chain A"/>
    <property type="match status" value="1"/>
</dbReference>
<comment type="similarity">
    <text evidence="2">Belongs to the UDPGP type 1 family.</text>
</comment>
<dbReference type="InterPro" id="IPR002618">
    <property type="entry name" value="UDPGP_fam"/>
</dbReference>
<comment type="caution">
    <text evidence="7">The sequence shown here is derived from an EMBL/GenBank/DDBJ whole genome shotgun (WGS) entry which is preliminary data.</text>
</comment>
<name>A0A9P6WCW2_MAUEX</name>
<evidence type="ECO:0000256" key="2">
    <source>
        <dbReference type="ARBA" id="ARBA00010401"/>
    </source>
</evidence>
<dbReference type="CDD" id="cd04193">
    <property type="entry name" value="UDPGlcNAc_PPase"/>
    <property type="match status" value="1"/>
</dbReference>
<evidence type="ECO:0000256" key="4">
    <source>
        <dbReference type="ARBA" id="ARBA00022679"/>
    </source>
</evidence>
<evidence type="ECO:0000256" key="6">
    <source>
        <dbReference type="ARBA" id="ARBA00048493"/>
    </source>
</evidence>
<dbReference type="PANTHER" id="PTHR11952">
    <property type="entry name" value="UDP- GLUCOSE PYROPHOSPHORYLASE"/>
    <property type="match status" value="1"/>
</dbReference>
<evidence type="ECO:0000256" key="1">
    <source>
        <dbReference type="ARBA" id="ARBA00005208"/>
    </source>
</evidence>
<evidence type="ECO:0000313" key="8">
    <source>
        <dbReference type="Proteomes" id="UP000750334"/>
    </source>
</evidence>
<sequence>MTNTNIDELYRTEGQEHLFQHVSKLTSDEKDKFYQNLTNLAQRITPNALQQAYKRSLQQLADDDSKSSHIKTLPSTSYQSIIGNPLLAEEYYGIGLKSIQQGEVAVILMAGGQGTRLGSSSPKGCYDINLPSHKSLFQIQAEKIWRLQRLSNCKKVIPWYIMTSEPTRVATESFFIQNSYFGLQKDQIFFFNQGTLPALDSTGKKIFLSNPTNIVQSPDGNGGLYHAIKDNKLMDDFKKRGIKHIYMYCVDNVLSKVADPVFIGFSIKYNFLLATKAVRKRDAHESVGLIASKDGKPCVIEYSEISNELAEERDSEGLLKLRAGNIVNHYYSIDLLEKQLNHWCENSVYHIAKKKIPYYDNVTDEYIKPEDVNGVKLEQFIFDVFPEIPLDRFGCLEVERSEEFSPLKNAPGTDNDNPETARESYLKLGTSWLVDAGASLAKDVYVEVSNKISYQGENLEKYKDETFNKDKTLLEL</sequence>
<dbReference type="EC" id="2.7.7.23" evidence="3"/>
<dbReference type="EMBL" id="PUHR01000021">
    <property type="protein sequence ID" value="KAG0670579.1"/>
    <property type="molecule type" value="Genomic_DNA"/>
</dbReference>